<dbReference type="Proteomes" id="UP000286954">
    <property type="component" value="Chromosome"/>
</dbReference>
<dbReference type="OrthoDB" id="9833674at2"/>
<sequence>MTGRFSYITRILEPEGLMYVRIFGVSRPDLSRDRGGMLLDRVAKGGINAVIFDYRRMVYTHDTFQIGTLAGRVASRLPAGFPVAYVLARQHAGFVVTLMRTLTRKGIITEPFATHRPAIAWARQQIAMAQLAADARRAGLNIHARSA</sequence>
<accession>A0A3T0EC30</accession>
<dbReference type="AlphaFoldDB" id="A0A3T0EC30"/>
<gene>
    <name evidence="1" type="ORF">X907_2313</name>
</gene>
<organism evidence="1 2">
    <name type="scientific">Glycocaulis alkaliphilus</name>
    <dbReference type="NCBI Taxonomy" id="1434191"/>
    <lineage>
        <taxon>Bacteria</taxon>
        <taxon>Pseudomonadati</taxon>
        <taxon>Pseudomonadota</taxon>
        <taxon>Alphaproteobacteria</taxon>
        <taxon>Maricaulales</taxon>
        <taxon>Maricaulaceae</taxon>
        <taxon>Glycocaulis</taxon>
    </lineage>
</organism>
<protein>
    <submittedName>
        <fullName evidence="1">Uncharacterized protein</fullName>
    </submittedName>
</protein>
<dbReference type="RefSeq" id="WP_127568103.1">
    <property type="nucleotide sequence ID" value="NZ_BMFB01000001.1"/>
</dbReference>
<dbReference type="EMBL" id="CP018911">
    <property type="protein sequence ID" value="AZU04828.1"/>
    <property type="molecule type" value="Genomic_DNA"/>
</dbReference>
<proteinExistence type="predicted"/>
<evidence type="ECO:0000313" key="2">
    <source>
        <dbReference type="Proteomes" id="UP000286954"/>
    </source>
</evidence>
<reference evidence="1 2" key="1">
    <citation type="submission" date="2016-12" db="EMBL/GenBank/DDBJ databases">
        <title>The genome of dimorphic prosthecate Glycocaulis alkaliphilus 6b-8t, isolated from crude oil dictates its adaptability in petroleum environments.</title>
        <authorList>
            <person name="Wu X.-L."/>
            <person name="Geng S."/>
        </authorList>
    </citation>
    <scope>NUCLEOTIDE SEQUENCE [LARGE SCALE GENOMIC DNA]</scope>
    <source>
        <strain evidence="1 2">6B-8</strain>
    </source>
</reference>
<name>A0A3T0EC30_9PROT</name>
<dbReference type="KEGG" id="gak:X907_2313"/>
<evidence type="ECO:0000313" key="1">
    <source>
        <dbReference type="EMBL" id="AZU04828.1"/>
    </source>
</evidence>
<keyword evidence="2" id="KW-1185">Reference proteome</keyword>